<keyword evidence="4" id="KW-1185">Reference proteome</keyword>
<feature type="compositionally biased region" description="Basic and acidic residues" evidence="1">
    <location>
        <begin position="251"/>
        <end position="265"/>
    </location>
</feature>
<keyword evidence="2" id="KW-1133">Transmembrane helix</keyword>
<reference evidence="3 4" key="1">
    <citation type="submission" date="2023-11" db="EMBL/GenBank/DDBJ databases">
        <title>Halocaridina rubra genome assembly.</title>
        <authorList>
            <person name="Smith C."/>
        </authorList>
    </citation>
    <scope>NUCLEOTIDE SEQUENCE [LARGE SCALE GENOMIC DNA]</scope>
    <source>
        <strain evidence="3">EP-1</strain>
        <tissue evidence="3">Whole</tissue>
    </source>
</reference>
<evidence type="ECO:0000313" key="3">
    <source>
        <dbReference type="EMBL" id="KAK7082045.1"/>
    </source>
</evidence>
<feature type="compositionally biased region" description="Basic and acidic residues" evidence="1">
    <location>
        <begin position="221"/>
        <end position="230"/>
    </location>
</feature>
<gene>
    <name evidence="3" type="ORF">SK128_021142</name>
</gene>
<evidence type="ECO:0000313" key="4">
    <source>
        <dbReference type="Proteomes" id="UP001381693"/>
    </source>
</evidence>
<feature type="compositionally biased region" description="Low complexity" evidence="1">
    <location>
        <begin position="162"/>
        <end position="174"/>
    </location>
</feature>
<proteinExistence type="predicted"/>
<protein>
    <submittedName>
        <fullName evidence="3">Uncharacterized protein</fullName>
    </submittedName>
</protein>
<feature type="compositionally biased region" description="Basic and acidic residues" evidence="1">
    <location>
        <begin position="302"/>
        <end position="315"/>
    </location>
</feature>
<keyword evidence="2" id="KW-0472">Membrane</keyword>
<feature type="transmembrane region" description="Helical" evidence="2">
    <location>
        <begin position="38"/>
        <end position="56"/>
    </location>
</feature>
<keyword evidence="2" id="KW-0812">Transmembrane</keyword>
<organism evidence="3 4">
    <name type="scientific">Halocaridina rubra</name>
    <name type="common">Hawaiian red shrimp</name>
    <dbReference type="NCBI Taxonomy" id="373956"/>
    <lineage>
        <taxon>Eukaryota</taxon>
        <taxon>Metazoa</taxon>
        <taxon>Ecdysozoa</taxon>
        <taxon>Arthropoda</taxon>
        <taxon>Crustacea</taxon>
        <taxon>Multicrustacea</taxon>
        <taxon>Malacostraca</taxon>
        <taxon>Eumalacostraca</taxon>
        <taxon>Eucarida</taxon>
        <taxon>Decapoda</taxon>
        <taxon>Pleocyemata</taxon>
        <taxon>Caridea</taxon>
        <taxon>Atyoidea</taxon>
        <taxon>Atyidae</taxon>
        <taxon>Halocaridina</taxon>
    </lineage>
</organism>
<feature type="region of interest" description="Disordered" evidence="1">
    <location>
        <begin position="221"/>
        <end position="279"/>
    </location>
</feature>
<dbReference type="EMBL" id="JAXCGZ010004241">
    <property type="protein sequence ID" value="KAK7082045.1"/>
    <property type="molecule type" value="Genomic_DNA"/>
</dbReference>
<feature type="region of interest" description="Disordered" evidence="1">
    <location>
        <begin position="160"/>
        <end position="189"/>
    </location>
</feature>
<comment type="caution">
    <text evidence="3">The sequence shown here is derived from an EMBL/GenBank/DDBJ whole genome shotgun (WGS) entry which is preliminary data.</text>
</comment>
<dbReference type="AlphaFoldDB" id="A0AAN9ADE5"/>
<name>A0AAN9ADE5_HALRR</name>
<evidence type="ECO:0000256" key="1">
    <source>
        <dbReference type="SAM" id="MobiDB-lite"/>
    </source>
</evidence>
<accession>A0AAN9ADE5</accession>
<feature type="region of interest" description="Disordered" evidence="1">
    <location>
        <begin position="296"/>
        <end position="315"/>
    </location>
</feature>
<dbReference type="Proteomes" id="UP001381693">
    <property type="component" value="Unassembled WGS sequence"/>
</dbReference>
<sequence length="338" mass="38533">MDLKWYFDMRDNQEGFGDRHPQQVFIGSSKTISTTRKGFHLVAFILSAMVLLFSVSQCSGEDVGGTSRGMKRLGKQDKVVSFSVPHIYKESSEFSSAVENAKQILGIDSKEVKRSLERSTENYKNPQELLKKIKRDFQTKILHIKDETFKDKHTKISDVFTSSNSKRSNSKSISQTHKNSEFQEEQNDEQFNSLERYVVNAVTRDSSLSDITYDEHRLENREKIEVHEPPARLSEGKPVVIKSQEQSSTVEKSKVEEEKAKKETESISPKTTQDLPERAEEYVRGAILDVKKIKTIDSSPYSEDKTSVNDSILKDEVRKINEDVEKDVKPALQDTGEG</sequence>
<evidence type="ECO:0000256" key="2">
    <source>
        <dbReference type="SAM" id="Phobius"/>
    </source>
</evidence>